<gene>
    <name evidence="1" type="ORF">FB45DRAFT_1046614</name>
</gene>
<accession>A0AAD7F8D9</accession>
<protein>
    <submittedName>
        <fullName evidence="1">Uncharacterized protein</fullName>
    </submittedName>
</protein>
<proteinExistence type="predicted"/>
<organism evidence="1 2">
    <name type="scientific">Roridomyces roridus</name>
    <dbReference type="NCBI Taxonomy" id="1738132"/>
    <lineage>
        <taxon>Eukaryota</taxon>
        <taxon>Fungi</taxon>
        <taxon>Dikarya</taxon>
        <taxon>Basidiomycota</taxon>
        <taxon>Agaricomycotina</taxon>
        <taxon>Agaricomycetes</taxon>
        <taxon>Agaricomycetidae</taxon>
        <taxon>Agaricales</taxon>
        <taxon>Marasmiineae</taxon>
        <taxon>Mycenaceae</taxon>
        <taxon>Roridomyces</taxon>
    </lineage>
</organism>
<comment type="caution">
    <text evidence="1">The sequence shown here is derived from an EMBL/GenBank/DDBJ whole genome shotgun (WGS) entry which is preliminary data.</text>
</comment>
<dbReference type="EMBL" id="JARKIF010000204">
    <property type="protein sequence ID" value="KAJ7602732.1"/>
    <property type="molecule type" value="Genomic_DNA"/>
</dbReference>
<evidence type="ECO:0000313" key="2">
    <source>
        <dbReference type="Proteomes" id="UP001221142"/>
    </source>
</evidence>
<reference evidence="1" key="1">
    <citation type="submission" date="2023-03" db="EMBL/GenBank/DDBJ databases">
        <title>Massive genome expansion in bonnet fungi (Mycena s.s.) driven by repeated elements and novel gene families across ecological guilds.</title>
        <authorList>
            <consortium name="Lawrence Berkeley National Laboratory"/>
            <person name="Harder C.B."/>
            <person name="Miyauchi S."/>
            <person name="Viragh M."/>
            <person name="Kuo A."/>
            <person name="Thoen E."/>
            <person name="Andreopoulos B."/>
            <person name="Lu D."/>
            <person name="Skrede I."/>
            <person name="Drula E."/>
            <person name="Henrissat B."/>
            <person name="Morin E."/>
            <person name="Kohler A."/>
            <person name="Barry K."/>
            <person name="LaButti K."/>
            <person name="Morin E."/>
            <person name="Salamov A."/>
            <person name="Lipzen A."/>
            <person name="Mereny Z."/>
            <person name="Hegedus B."/>
            <person name="Baldrian P."/>
            <person name="Stursova M."/>
            <person name="Weitz H."/>
            <person name="Taylor A."/>
            <person name="Grigoriev I.V."/>
            <person name="Nagy L.G."/>
            <person name="Martin F."/>
            <person name="Kauserud H."/>
        </authorList>
    </citation>
    <scope>NUCLEOTIDE SEQUENCE</scope>
    <source>
        <strain evidence="1">9284</strain>
    </source>
</reference>
<evidence type="ECO:0000313" key="1">
    <source>
        <dbReference type="EMBL" id="KAJ7602732.1"/>
    </source>
</evidence>
<name>A0AAD7F8D9_9AGAR</name>
<dbReference type="Proteomes" id="UP001221142">
    <property type="component" value="Unassembled WGS sequence"/>
</dbReference>
<sequence length="166" mass="17547">MSSRASSTNPPPPALSSTHAGLRWPSIECTVDSTGVDMCPFPVGKLSARFHCSSSLPRLEPTLPPTSDLKLTWLPLATSVIVLSSWLVSTTPPSSPPCCSIYGTLPAPPSSSGSAHRLCPPLAATPSLVIPRQSPPHPTLLWYSATVFITSDKIHPQAARHQPPQA</sequence>
<keyword evidence="2" id="KW-1185">Reference proteome</keyword>
<dbReference type="AlphaFoldDB" id="A0AAD7F8D9"/>